<reference evidence="3 4" key="1">
    <citation type="submission" date="2024-05" db="EMBL/GenBank/DDBJ databases">
        <title>Burkholderia sp. Nov. a novel bacteria isolated from rhizosphere soil of Camellia sinensis.</title>
        <authorList>
            <person name="Dong Y."/>
        </authorList>
    </citation>
    <scope>NUCLEOTIDE SEQUENCE [LARGE SCALE GENOMIC DNA]</scope>
    <source>
        <strain evidence="3 4">GS2Y</strain>
    </source>
</reference>
<evidence type="ECO:0000313" key="4">
    <source>
        <dbReference type="Proteomes" id="UP001466933"/>
    </source>
</evidence>
<name>A0ABU9WI80_9BURK</name>
<dbReference type="Proteomes" id="UP001466933">
    <property type="component" value="Unassembled WGS sequence"/>
</dbReference>
<accession>A0ABU9WI80</accession>
<dbReference type="PROSITE" id="PS51819">
    <property type="entry name" value="VOC"/>
    <property type="match status" value="1"/>
</dbReference>
<sequence>MQAIFPARPSLHTRGLPVFTRNDVAEKHRDKQRSANDCRNQRAKPQPPLCRPSAPGGQYPRKSRRRLCIMATFQPDGWHTVTPRIVVRDPENLILFIRTVFHAQGEFRAGLPAEIRIGDSVVMISGGDGLREPMPAFLYVYVEDADSTYRRAIAANAISLEVPADMPYGDRRAMVQDPWGNTWQIATHQRDLSADEIRSRLANGG</sequence>
<dbReference type="Pfam" id="PF00903">
    <property type="entry name" value="Glyoxalase"/>
    <property type="match status" value="1"/>
</dbReference>
<evidence type="ECO:0000256" key="1">
    <source>
        <dbReference type="SAM" id="MobiDB-lite"/>
    </source>
</evidence>
<feature type="region of interest" description="Disordered" evidence="1">
    <location>
        <begin position="16"/>
        <end position="61"/>
    </location>
</feature>
<dbReference type="SUPFAM" id="SSF54593">
    <property type="entry name" value="Glyoxalase/Bleomycin resistance protein/Dihydroxybiphenyl dioxygenase"/>
    <property type="match status" value="1"/>
</dbReference>
<dbReference type="InterPro" id="IPR029068">
    <property type="entry name" value="Glyas_Bleomycin-R_OHBP_Dase"/>
</dbReference>
<dbReference type="InterPro" id="IPR037523">
    <property type="entry name" value="VOC_core"/>
</dbReference>
<dbReference type="PANTHER" id="PTHR34109">
    <property type="entry name" value="BNAUNNG04460D PROTEIN-RELATED"/>
    <property type="match status" value="1"/>
</dbReference>
<keyword evidence="4" id="KW-1185">Reference proteome</keyword>
<comment type="caution">
    <text evidence="3">The sequence shown here is derived from an EMBL/GenBank/DDBJ whole genome shotgun (WGS) entry which is preliminary data.</text>
</comment>
<dbReference type="PANTHER" id="PTHR34109:SF1">
    <property type="entry name" value="VOC DOMAIN-CONTAINING PROTEIN"/>
    <property type="match status" value="1"/>
</dbReference>
<evidence type="ECO:0000313" key="3">
    <source>
        <dbReference type="EMBL" id="MEN2471668.1"/>
    </source>
</evidence>
<proteinExistence type="predicted"/>
<protein>
    <submittedName>
        <fullName evidence="3">VOC family protein</fullName>
    </submittedName>
</protein>
<organism evidence="3 4">
    <name type="scientific">Burkholderia theae</name>
    <dbReference type="NCBI Taxonomy" id="3143496"/>
    <lineage>
        <taxon>Bacteria</taxon>
        <taxon>Pseudomonadati</taxon>
        <taxon>Pseudomonadota</taxon>
        <taxon>Betaproteobacteria</taxon>
        <taxon>Burkholderiales</taxon>
        <taxon>Burkholderiaceae</taxon>
        <taxon>Burkholderia</taxon>
    </lineage>
</organism>
<dbReference type="EMBL" id="JBCPYA010000006">
    <property type="protein sequence ID" value="MEN2471668.1"/>
    <property type="molecule type" value="Genomic_DNA"/>
</dbReference>
<gene>
    <name evidence="3" type="ORF">VOI36_17335</name>
</gene>
<dbReference type="RefSeq" id="WP_343492785.1">
    <property type="nucleotide sequence ID" value="NZ_JBCPYA010000006.1"/>
</dbReference>
<feature type="compositionally biased region" description="Basic and acidic residues" evidence="1">
    <location>
        <begin position="23"/>
        <end position="40"/>
    </location>
</feature>
<dbReference type="Gene3D" id="3.30.720.110">
    <property type="match status" value="1"/>
</dbReference>
<dbReference type="CDD" id="cd07246">
    <property type="entry name" value="VOC_like"/>
    <property type="match status" value="1"/>
</dbReference>
<feature type="domain" description="VOC" evidence="2">
    <location>
        <begin position="77"/>
        <end position="188"/>
    </location>
</feature>
<dbReference type="InterPro" id="IPR004360">
    <property type="entry name" value="Glyas_Fos-R_dOase_dom"/>
</dbReference>
<evidence type="ECO:0000259" key="2">
    <source>
        <dbReference type="PROSITE" id="PS51819"/>
    </source>
</evidence>